<dbReference type="Proteomes" id="UP000067434">
    <property type="component" value="Chromosome"/>
</dbReference>
<feature type="compositionally biased region" description="Low complexity" evidence="1">
    <location>
        <begin position="182"/>
        <end position="206"/>
    </location>
</feature>
<dbReference type="AlphaFoldDB" id="A0A0F7FHB1"/>
<dbReference type="HOGENOM" id="CLU_079811_0_0_2"/>
<gene>
    <name evidence="3" type="ORF">MA03_04195</name>
</gene>
<dbReference type="EMBL" id="CP009961">
    <property type="protein sequence ID" value="AKG38645.1"/>
    <property type="molecule type" value="Genomic_DNA"/>
</dbReference>
<protein>
    <recommendedName>
        <fullName evidence="5">Winged helix-turn-helix transcriptional regulator</fullName>
    </recommendedName>
</protein>
<dbReference type="PATRIC" id="fig|1550241.5.peg.892"/>
<dbReference type="CDD" id="cd00090">
    <property type="entry name" value="HTH_ARSR"/>
    <property type="match status" value="1"/>
</dbReference>
<keyword evidence="4" id="KW-1185">Reference proteome</keyword>
<dbReference type="KEGG" id="thf:MA03_04195"/>
<keyword evidence="2" id="KW-0472">Membrane</keyword>
<feature type="transmembrane region" description="Helical" evidence="2">
    <location>
        <begin position="213"/>
        <end position="232"/>
    </location>
</feature>
<reference evidence="3 4" key="1">
    <citation type="journal article" date="2015" name="Stand. Genomic Sci.">
        <title>Complete genome sequence of and proposal of Thermofilum uzonense sp. nov. a novel hyperthermophilic crenarchaeon and emended description of the genus Thermofilum.</title>
        <authorList>
            <person name="Toshchakov S.V."/>
            <person name="Korzhenkov A.A."/>
            <person name="Samarov N.I."/>
            <person name="Mazunin I.O."/>
            <person name="Mozhey O.I."/>
            <person name="Shmyr I.S."/>
            <person name="Derbikova K.S."/>
            <person name="Taranov E.A."/>
            <person name="Dominova I.N."/>
            <person name="Bonch-Osmolovskaya E.A."/>
            <person name="Patrushev M.V."/>
            <person name="Podosokorskaya O.A."/>
            <person name="Kublanov I.V."/>
        </authorList>
    </citation>
    <scope>NUCLEOTIDE SEQUENCE [LARGE SCALE GENOMIC DNA]</scope>
    <source>
        <strain evidence="3 4">1807-2</strain>
    </source>
</reference>
<keyword evidence="2" id="KW-0812">Transmembrane</keyword>
<dbReference type="InterPro" id="IPR011991">
    <property type="entry name" value="ArsR-like_HTH"/>
</dbReference>
<sequence length="303" mass="32357">MVLITLGLLVIPNLVFAQQTGVVNVEIFPTGGAHVVYILPVNGSLIVDLKLIGLPDPNFLVIVQNEKGEPLPYSINDTTGYMTIITLGSSQLKVDYYTSSITSKVAGRWIVNFTSPLPVILKLPPNATLSAIYTIPEGISTQDGSIVLSFKQGPVLIGYVQPPVNVVVQKPITPPSNPAIPPGSNTSSTTSPGTTPQSPSSPSLPSTSLTSPIILGAITLATVAVLVLFLLLRRRESAKGFSEVDAQIIELLRSAGGGLFQSELVNKLGLPTTTVWRHIRKLESSGIVVVEKRFGRNYIRLSR</sequence>
<proteinExistence type="predicted"/>
<accession>A0A0F7FHB1</accession>
<dbReference type="InterPro" id="IPR036390">
    <property type="entry name" value="WH_DNA-bd_sf"/>
</dbReference>
<dbReference type="Pfam" id="PF13412">
    <property type="entry name" value="HTH_24"/>
    <property type="match status" value="1"/>
</dbReference>
<organism evidence="3 4">
    <name type="scientific">Infirmifilum uzonense</name>
    <dbReference type="NCBI Taxonomy" id="1550241"/>
    <lineage>
        <taxon>Archaea</taxon>
        <taxon>Thermoproteota</taxon>
        <taxon>Thermoprotei</taxon>
        <taxon>Thermofilales</taxon>
        <taxon>Thermofilaceae</taxon>
        <taxon>Infirmifilum</taxon>
    </lineage>
</organism>
<evidence type="ECO:0000313" key="4">
    <source>
        <dbReference type="Proteomes" id="UP000067434"/>
    </source>
</evidence>
<keyword evidence="2" id="KW-1133">Transmembrane helix</keyword>
<evidence type="ECO:0008006" key="5">
    <source>
        <dbReference type="Google" id="ProtNLM"/>
    </source>
</evidence>
<evidence type="ECO:0000256" key="2">
    <source>
        <dbReference type="SAM" id="Phobius"/>
    </source>
</evidence>
<dbReference type="SUPFAM" id="SSF46785">
    <property type="entry name" value="Winged helix' DNA-binding domain"/>
    <property type="match status" value="1"/>
</dbReference>
<feature type="region of interest" description="Disordered" evidence="1">
    <location>
        <begin position="171"/>
        <end position="206"/>
    </location>
</feature>
<dbReference type="Gene3D" id="1.10.10.10">
    <property type="entry name" value="Winged helix-like DNA-binding domain superfamily/Winged helix DNA-binding domain"/>
    <property type="match status" value="1"/>
</dbReference>
<evidence type="ECO:0000313" key="3">
    <source>
        <dbReference type="EMBL" id="AKG38645.1"/>
    </source>
</evidence>
<feature type="compositionally biased region" description="Pro residues" evidence="1">
    <location>
        <begin position="172"/>
        <end position="181"/>
    </location>
</feature>
<dbReference type="InterPro" id="IPR036388">
    <property type="entry name" value="WH-like_DNA-bd_sf"/>
</dbReference>
<name>A0A0F7FHB1_9CREN</name>
<evidence type="ECO:0000256" key="1">
    <source>
        <dbReference type="SAM" id="MobiDB-lite"/>
    </source>
</evidence>